<dbReference type="EMBL" id="APRE01000026">
    <property type="protein sequence ID" value="ENW73843.1"/>
    <property type="molecule type" value="Genomic_DNA"/>
</dbReference>
<dbReference type="RefSeq" id="WP_005138101.1">
    <property type="nucleotide sequence ID" value="NZ_KB849947.1"/>
</dbReference>
<name>N9JQ29_ACIBA</name>
<dbReference type="PATRIC" id="fig|1217629.3.peg.1177"/>
<dbReference type="Proteomes" id="UP000013021">
    <property type="component" value="Unassembled WGS sequence"/>
</dbReference>
<comment type="caution">
    <text evidence="1">The sequence shown here is derived from an EMBL/GenBank/DDBJ whole genome shotgun (WGS) entry which is preliminary data.</text>
</comment>
<protein>
    <submittedName>
        <fullName evidence="1">Uncharacterized protein</fullName>
    </submittedName>
</protein>
<organism evidence="1 2">
    <name type="scientific">Acinetobacter baumannii NIPH 80</name>
    <dbReference type="NCBI Taxonomy" id="1217629"/>
    <lineage>
        <taxon>Bacteria</taxon>
        <taxon>Pseudomonadati</taxon>
        <taxon>Pseudomonadota</taxon>
        <taxon>Gammaproteobacteria</taxon>
        <taxon>Moraxellales</taxon>
        <taxon>Moraxellaceae</taxon>
        <taxon>Acinetobacter</taxon>
        <taxon>Acinetobacter calcoaceticus/baumannii complex</taxon>
    </lineage>
</organism>
<evidence type="ECO:0000313" key="2">
    <source>
        <dbReference type="Proteomes" id="UP000013021"/>
    </source>
</evidence>
<sequence length="72" mass="8088">MKIIYLNDTGFLCIVHPTKSALDHMTIQEIAEKDVPTGKKFKIINEIDLPTDPTYRDAWTIDEALLTDGVGL</sequence>
<dbReference type="HOGENOM" id="CLU_2748577_0_0_6"/>
<dbReference type="AlphaFoldDB" id="N9JQ29"/>
<gene>
    <name evidence="1" type="ORF">F913_01227</name>
</gene>
<evidence type="ECO:0000313" key="1">
    <source>
        <dbReference type="EMBL" id="ENW73843.1"/>
    </source>
</evidence>
<accession>N9JQ29</accession>
<reference evidence="1 2" key="1">
    <citation type="submission" date="2013-02" db="EMBL/GenBank/DDBJ databases">
        <title>The Genome Sequence of Acinetobacter baumannii NIPH 80.</title>
        <authorList>
            <consortium name="The Broad Institute Genome Sequencing Platform"/>
            <consortium name="The Broad Institute Genome Sequencing Center for Infectious Disease"/>
            <person name="Cerqueira G."/>
            <person name="Feldgarden M."/>
            <person name="Courvalin P."/>
            <person name="Perichon B."/>
            <person name="Grillot-Courvalin C."/>
            <person name="Clermont D."/>
            <person name="Rocha E."/>
            <person name="Yoon E.-J."/>
            <person name="Nemec A."/>
            <person name="Walker B."/>
            <person name="Young S.K."/>
            <person name="Zeng Q."/>
            <person name="Gargeya S."/>
            <person name="Fitzgerald M."/>
            <person name="Haas B."/>
            <person name="Abouelleil A."/>
            <person name="Alvarado L."/>
            <person name="Arachchi H.M."/>
            <person name="Berlin A.M."/>
            <person name="Chapman S.B."/>
            <person name="Dewar J."/>
            <person name="Goldberg J."/>
            <person name="Griggs A."/>
            <person name="Gujja S."/>
            <person name="Hansen M."/>
            <person name="Howarth C."/>
            <person name="Imamovic A."/>
            <person name="Larimer J."/>
            <person name="McCowan C."/>
            <person name="Murphy C."/>
            <person name="Neiman D."/>
            <person name="Pearson M."/>
            <person name="Priest M."/>
            <person name="Roberts A."/>
            <person name="Saif S."/>
            <person name="Shea T."/>
            <person name="Sisk P."/>
            <person name="Sykes S."/>
            <person name="Wortman J."/>
            <person name="Nusbaum C."/>
            <person name="Birren B."/>
        </authorList>
    </citation>
    <scope>NUCLEOTIDE SEQUENCE [LARGE SCALE GENOMIC DNA]</scope>
    <source>
        <strain evidence="1 2">NIPH 80</strain>
    </source>
</reference>
<proteinExistence type="predicted"/>